<evidence type="ECO:0000256" key="2">
    <source>
        <dbReference type="SAM" id="Phobius"/>
    </source>
</evidence>
<reference evidence="4 5" key="1">
    <citation type="submission" date="2014-09" db="EMBL/GenBank/DDBJ databases">
        <title>Draft genome sequence of an obligately methylotrophic methanogen, Methanococcoides methylutens, isolated from marine sediment.</title>
        <authorList>
            <person name="Guan Y."/>
            <person name="Ngugi D.K."/>
            <person name="Blom J."/>
            <person name="Ali S."/>
            <person name="Ferry J.G."/>
            <person name="Stingl U."/>
        </authorList>
    </citation>
    <scope>NUCLEOTIDE SEQUENCE [LARGE SCALE GENOMIC DNA]</scope>
    <source>
        <strain evidence="4 5">DSM 2657</strain>
    </source>
</reference>
<keyword evidence="1" id="KW-0732">Signal</keyword>
<keyword evidence="2" id="KW-0472">Membrane</keyword>
<dbReference type="InterPro" id="IPR051829">
    <property type="entry name" value="Multiheme_Cytochr_ET"/>
</dbReference>
<comment type="caution">
    <text evidence="4">The sequence shown here is derived from an EMBL/GenBank/DDBJ whole genome shotgun (WGS) entry which is preliminary data.</text>
</comment>
<evidence type="ECO:0000259" key="3">
    <source>
        <dbReference type="Pfam" id="PF09699"/>
    </source>
</evidence>
<feature type="domain" description="Doubled CXXCH motif" evidence="3">
    <location>
        <begin position="166"/>
        <end position="193"/>
    </location>
</feature>
<dbReference type="InterPro" id="IPR010177">
    <property type="entry name" value="Paired_CXXCH_1"/>
</dbReference>
<proteinExistence type="predicted"/>
<dbReference type="InterPro" id="IPR036280">
    <property type="entry name" value="Multihaem_cyt_sf"/>
</dbReference>
<dbReference type="PANTHER" id="PTHR35038">
    <property type="entry name" value="DISSIMILATORY SULFITE REDUCTASE SIRA"/>
    <property type="match status" value="1"/>
</dbReference>
<accession>A0A099T355</accession>
<sequence length="392" mass="42153">MLGEITKTIVIVSTVLILFTTVCIAVGFDDCADCHQDSYNLWSSSAHNIADCGICHSPAESGFEGHISNPSDSVPTADLSSEVCGDCHAAIFDEWNEFGEVGFDMEAMASHSEPTEIAEPYVLHSDVSCVVCKSTDGAILNLEEAEVYMLNEEAAHDLNVTEWTISCVACHDPHEGGLWLENSTLLCGNCHNTEGLVADGNTPVVRHAQWEMVSTSGYVDGTHPTAIGCVDCHMSMIPLDGEVTTGHDFDFDAVALSDPDASNGCYMCHQDSLTSLIEEKQAPISQKLSDLNSLKEEANIALESVNGTDSYEIQLANYNDGLFYLTEVENDGSVGIHNLVRAHSDLDMSENFFNSVIEGSSGVDEPADQVPAPGGIVVLMVFATVAFLLKRD</sequence>
<dbReference type="Pfam" id="PF09699">
    <property type="entry name" value="Paired_CXXCH_1"/>
    <property type="match status" value="1"/>
</dbReference>
<keyword evidence="2" id="KW-0812">Transmembrane</keyword>
<gene>
    <name evidence="4" type="ORF">LI82_01985</name>
</gene>
<name>A0A099T355_METMT</name>
<dbReference type="Proteomes" id="UP000029859">
    <property type="component" value="Unassembled WGS sequence"/>
</dbReference>
<dbReference type="Gene3D" id="1.10.287.3080">
    <property type="match status" value="1"/>
</dbReference>
<dbReference type="EMBL" id="JRHO01000005">
    <property type="protein sequence ID" value="KGK99547.1"/>
    <property type="molecule type" value="Genomic_DNA"/>
</dbReference>
<protein>
    <recommendedName>
        <fullName evidence="3">Doubled CXXCH motif domain-containing protein</fullName>
    </recommendedName>
</protein>
<evidence type="ECO:0000313" key="4">
    <source>
        <dbReference type="EMBL" id="KGK99547.1"/>
    </source>
</evidence>
<dbReference type="SUPFAM" id="SSF48695">
    <property type="entry name" value="Multiheme cytochromes"/>
    <property type="match status" value="2"/>
</dbReference>
<dbReference type="Gene3D" id="3.90.10.10">
    <property type="entry name" value="Cytochrome C3"/>
    <property type="match status" value="1"/>
</dbReference>
<evidence type="ECO:0000313" key="5">
    <source>
        <dbReference type="Proteomes" id="UP000029859"/>
    </source>
</evidence>
<evidence type="ECO:0000256" key="1">
    <source>
        <dbReference type="ARBA" id="ARBA00022729"/>
    </source>
</evidence>
<keyword evidence="5" id="KW-1185">Reference proteome</keyword>
<keyword evidence="2" id="KW-1133">Transmembrane helix</keyword>
<feature type="transmembrane region" description="Helical" evidence="2">
    <location>
        <begin position="370"/>
        <end position="389"/>
    </location>
</feature>
<dbReference type="AlphaFoldDB" id="A0A099T355"/>
<organism evidence="4 5">
    <name type="scientific">Methanococcoides methylutens</name>
    <dbReference type="NCBI Taxonomy" id="2226"/>
    <lineage>
        <taxon>Archaea</taxon>
        <taxon>Methanobacteriati</taxon>
        <taxon>Methanobacteriota</taxon>
        <taxon>Stenosarchaea group</taxon>
        <taxon>Methanomicrobia</taxon>
        <taxon>Methanosarcinales</taxon>
        <taxon>Methanosarcinaceae</taxon>
        <taxon>Methanococcoides</taxon>
    </lineage>
</organism>